<comment type="caution">
    <text evidence="1">The sequence shown here is derived from an EMBL/GenBank/DDBJ whole genome shotgun (WGS) entry which is preliminary data.</text>
</comment>
<evidence type="ECO:0000313" key="2">
    <source>
        <dbReference type="Proteomes" id="UP000321899"/>
    </source>
</evidence>
<accession>A0A5S5MBL2</accession>
<organism evidence="1 2">
    <name type="scientific">Desulfobotulus mexicanus</name>
    <dbReference type="NCBI Taxonomy" id="2586642"/>
    <lineage>
        <taxon>Bacteria</taxon>
        <taxon>Pseudomonadati</taxon>
        <taxon>Thermodesulfobacteriota</taxon>
        <taxon>Desulfobacteria</taxon>
        <taxon>Desulfobacterales</taxon>
        <taxon>Desulfobacteraceae</taxon>
        <taxon>Desulfobotulus</taxon>
    </lineage>
</organism>
<keyword evidence="2" id="KW-1185">Reference proteome</keyword>
<protein>
    <submittedName>
        <fullName evidence="1">Uncharacterized protein</fullName>
    </submittedName>
</protein>
<dbReference type="Proteomes" id="UP000321899">
    <property type="component" value="Unassembled WGS sequence"/>
</dbReference>
<gene>
    <name evidence="1" type="ORF">FIM25_16885</name>
</gene>
<dbReference type="EMBL" id="VDMB01000063">
    <property type="protein sequence ID" value="TYT73104.1"/>
    <property type="molecule type" value="Genomic_DNA"/>
</dbReference>
<evidence type="ECO:0000313" key="1">
    <source>
        <dbReference type="EMBL" id="TYT73104.1"/>
    </source>
</evidence>
<dbReference type="Pfam" id="PF17419">
    <property type="entry name" value="MauJ"/>
    <property type="match status" value="1"/>
</dbReference>
<name>A0A5S5MBL2_9BACT</name>
<reference evidence="1 2" key="1">
    <citation type="submission" date="2019-06" db="EMBL/GenBank/DDBJ databases">
        <title>Desulfobotulus mexicanus sp. nov., a novel sulfate-reducing bacterium isolated from the sediment of an alkaline crater lake in Mexico.</title>
        <authorList>
            <person name="Hirschler-Rea A."/>
        </authorList>
    </citation>
    <scope>NUCLEOTIDE SEQUENCE [LARGE SCALE GENOMIC DNA]</scope>
    <source>
        <strain evidence="1 2">PAR22N</strain>
    </source>
</reference>
<dbReference type="OrthoDB" id="9553852at2"/>
<dbReference type="InterPro" id="IPR035383">
    <property type="entry name" value="MauJ"/>
</dbReference>
<proteinExistence type="predicted"/>
<dbReference type="AlphaFoldDB" id="A0A5S5MBL2"/>
<sequence length="326" mass="37164">MNFLVNEPEVVVVGKARSGLFGYSSKSGDFDQELIEDQRKYGTQWSKKLKPRYTPESLDVEVEGWENAPIGTFSEYRIGIGDEGDRPDKDVLWLAQYYFVPNHFYFPDRQMLAPIGKPLVSLDEPFFCNINNHEIGVYPDSAGHLAMISVLGKKDGDKDYLASGLNLITPLLNQISFQTDQVLPIVQKHWIGLPSGTIQYQKLVEPGRIKLSPRDFTEHEPLTHALSLYRTGLNCNDPAYSFFSFWRAAESVDIEKAKWCRRNNLSVPKLTEEKIPDHKVFAGRVGMKFTKVMDEMRAKYRNSIAHVPGAYENPEIPLFFIPTQVL</sequence>